<dbReference type="Pfam" id="PF05154">
    <property type="entry name" value="TM2"/>
    <property type="match status" value="1"/>
</dbReference>
<organism evidence="8 9">
    <name type="scientific">Haloarcula salina</name>
    <dbReference type="NCBI Taxonomy" id="1429914"/>
    <lineage>
        <taxon>Archaea</taxon>
        <taxon>Methanobacteriati</taxon>
        <taxon>Methanobacteriota</taxon>
        <taxon>Stenosarchaea group</taxon>
        <taxon>Halobacteria</taxon>
        <taxon>Halobacteriales</taxon>
        <taxon>Haloarculaceae</taxon>
        <taxon>Haloarcula</taxon>
    </lineage>
</organism>
<evidence type="ECO:0000313" key="8">
    <source>
        <dbReference type="EMBL" id="MBV0901450.1"/>
    </source>
</evidence>
<sequence>MTDSGRKRPLLAVVLAFIFPGLGHFYLRKWGRGLLWLGLTLAVSTLLVVTGTVQMVDEFSTEAVLAAYRARPQEATIASVVVSTLNVADAYWVAIRENRSQEVESGRKCPNCGRELDQDIDFCHWCTTRLEPVEADGQ</sequence>
<evidence type="ECO:0000259" key="6">
    <source>
        <dbReference type="Pfam" id="PF05154"/>
    </source>
</evidence>
<evidence type="ECO:0000259" key="7">
    <source>
        <dbReference type="Pfam" id="PF24460"/>
    </source>
</evidence>
<evidence type="ECO:0000256" key="5">
    <source>
        <dbReference type="SAM" id="Phobius"/>
    </source>
</evidence>
<dbReference type="AlphaFoldDB" id="A0AA41KBP1"/>
<dbReference type="GO" id="GO:0016020">
    <property type="term" value="C:membrane"/>
    <property type="evidence" value="ECO:0007669"/>
    <property type="project" value="UniProtKB-SubCell"/>
</dbReference>
<gene>
    <name evidence="8" type="ORF">KTS37_06560</name>
</gene>
<evidence type="ECO:0000313" key="9">
    <source>
        <dbReference type="Proteomes" id="UP001166304"/>
    </source>
</evidence>
<feature type="domain" description="DUF7575" evidence="7">
    <location>
        <begin position="105"/>
        <end position="131"/>
    </location>
</feature>
<accession>A0AA41KBP1</accession>
<evidence type="ECO:0000256" key="2">
    <source>
        <dbReference type="ARBA" id="ARBA00022692"/>
    </source>
</evidence>
<feature type="transmembrane region" description="Helical" evidence="5">
    <location>
        <begin position="9"/>
        <end position="27"/>
    </location>
</feature>
<dbReference type="InterPro" id="IPR007829">
    <property type="entry name" value="TM2"/>
</dbReference>
<evidence type="ECO:0000256" key="4">
    <source>
        <dbReference type="ARBA" id="ARBA00023136"/>
    </source>
</evidence>
<proteinExistence type="predicted"/>
<keyword evidence="2 5" id="KW-0812">Transmembrane</keyword>
<keyword evidence="4 5" id="KW-0472">Membrane</keyword>
<reference evidence="8" key="1">
    <citation type="submission" date="2021-06" db="EMBL/GenBank/DDBJ databases">
        <title>New haloarchaea isolates fom saline soil.</title>
        <authorList>
            <person name="Duran-Viseras A."/>
            <person name="Sanchez-Porro C.S."/>
            <person name="Ventosa A."/>
        </authorList>
    </citation>
    <scope>NUCLEOTIDE SEQUENCE</scope>
    <source>
        <strain evidence="8">JCM 18369</strain>
    </source>
</reference>
<dbReference type="InterPro" id="IPR055997">
    <property type="entry name" value="DUF7575"/>
</dbReference>
<protein>
    <submittedName>
        <fullName evidence="8">Zinc ribbon domain-containing protein</fullName>
    </submittedName>
</protein>
<feature type="transmembrane region" description="Helical" evidence="5">
    <location>
        <begin position="33"/>
        <end position="53"/>
    </location>
</feature>
<feature type="domain" description="TM2" evidence="6">
    <location>
        <begin position="6"/>
        <end position="45"/>
    </location>
</feature>
<dbReference type="Pfam" id="PF24460">
    <property type="entry name" value="DUF7575"/>
    <property type="match status" value="1"/>
</dbReference>
<comment type="caution">
    <text evidence="8">The sequence shown here is derived from an EMBL/GenBank/DDBJ whole genome shotgun (WGS) entry which is preliminary data.</text>
</comment>
<dbReference type="EMBL" id="JAHQXE010000002">
    <property type="protein sequence ID" value="MBV0901450.1"/>
    <property type="molecule type" value="Genomic_DNA"/>
</dbReference>
<comment type="subcellular location">
    <subcellularLocation>
        <location evidence="1">Membrane</location>
        <topology evidence="1">Multi-pass membrane protein</topology>
    </subcellularLocation>
</comment>
<dbReference type="Proteomes" id="UP001166304">
    <property type="component" value="Unassembled WGS sequence"/>
</dbReference>
<keyword evidence="3 5" id="KW-1133">Transmembrane helix</keyword>
<dbReference type="RefSeq" id="WP_162412662.1">
    <property type="nucleotide sequence ID" value="NZ_JAHQXE010000002.1"/>
</dbReference>
<evidence type="ECO:0000256" key="3">
    <source>
        <dbReference type="ARBA" id="ARBA00022989"/>
    </source>
</evidence>
<evidence type="ECO:0000256" key="1">
    <source>
        <dbReference type="ARBA" id="ARBA00004141"/>
    </source>
</evidence>
<keyword evidence="9" id="KW-1185">Reference proteome</keyword>
<name>A0AA41KBP1_9EURY</name>